<dbReference type="Gene3D" id="3.40.50.300">
    <property type="entry name" value="P-loop containing nucleotide triphosphate hydrolases"/>
    <property type="match status" value="1"/>
</dbReference>
<sequence>MMSDTDLIQKLHQISRKNPKLIRSSTYEAPADSSITIRSWKMNEFKYYDVPSPFPTLARGLFTMDGANERIIARGYDKFFNIGEVPWTTWEAIARHTKPPYTLTLKSNGCIIFIAALSQTQLLITSKHSLGPIKGVEESHAQVGERHLERHLASVGKTKEDLASVLWDNNWTAVAELCDDSFEEHVLPYAQNVTGLHLHGINQSSPAFQTLPSSSSTLSSATDPLPSSSTSSEKKTITTVEGFAKDWGFIPTPSFTLPTISDVHQFTDEVSRTGKWKDEAVEGFVVRTHVQHSTEKVGKRDNPPYDDGASFFFKVKFDEPYMMYRDWREITKNLLSTFSKAGEGALMAAAPSKARSKRPETRVYMDWVKKEIIRDVSEFEGYVKQRGIIRNRERFLEWLASDEGVRALAKERGERVPQADSSSTDPTTVEKEGEKKKVKTIIVPIAIPGCGKTSVALALTHLFPTWTHTQSDAVKQKKNAAKVFEGNVAALLAKPNTKVVIADKNNHLAQHRAALRTVAKDYERRSGTKVRLVGLNWSLNPEETNLPLGTVHRICSDRITERGDNHLKLIPDEDGGKQHEEVVWMFIRGREEVKEGELDDVVEMDLEEGLDEGVSRAVKGLWDIMSGDEDVGMGDAIPDGERMGEAVGFVRRYVVDKDDKGSKSKTKAESKSKPETKEQEEVTEGKKKKKAKEARYYGLNVELDLERTLKKHLSHPSIPPALQTLFESLKSSGRISTDPHITLVHSASLSSSASDHETAKPLWDTLESFTNSESGSALFRFTISHILFTPRLIALSVSSTSLAPIQSTTTASSNTAPGDGAQEGGVDPRAQGILNEIPKEVKERMHITVGTRDSGVKPVEAGDVIASWRKGAFPSSGSNGKEGIIEIGGGGIEGKGRIRGMR</sequence>
<accession>A0A165X8Q2</accession>
<reference evidence="5 6" key="1">
    <citation type="journal article" date="2016" name="Mol. Biol. Evol.">
        <title>Comparative Genomics of Early-Diverging Mushroom-Forming Fungi Provides Insights into the Origins of Lignocellulose Decay Capabilities.</title>
        <authorList>
            <person name="Nagy L.G."/>
            <person name="Riley R."/>
            <person name="Tritt A."/>
            <person name="Adam C."/>
            <person name="Daum C."/>
            <person name="Floudas D."/>
            <person name="Sun H."/>
            <person name="Yadav J.S."/>
            <person name="Pangilinan J."/>
            <person name="Larsson K.H."/>
            <person name="Matsuura K."/>
            <person name="Barry K."/>
            <person name="Labutti K."/>
            <person name="Kuo R."/>
            <person name="Ohm R.A."/>
            <person name="Bhattacharya S.S."/>
            <person name="Shirouzu T."/>
            <person name="Yoshinaga Y."/>
            <person name="Martin F.M."/>
            <person name="Grigoriev I.V."/>
            <person name="Hibbett D.S."/>
        </authorList>
    </citation>
    <scope>NUCLEOTIDE SEQUENCE [LARGE SCALE GENOMIC DNA]</scope>
    <source>
        <strain evidence="5 6">HHB10207 ss-3</strain>
    </source>
</reference>
<dbReference type="InterPro" id="IPR019039">
    <property type="entry name" value="T4-Rnl1-like_N"/>
</dbReference>
<dbReference type="OrthoDB" id="276239at2759"/>
<evidence type="ECO:0000259" key="2">
    <source>
        <dbReference type="Pfam" id="PF08302"/>
    </source>
</evidence>
<dbReference type="PANTHER" id="PTHR32004">
    <property type="entry name" value="TRNA LIGASE"/>
    <property type="match status" value="1"/>
</dbReference>
<feature type="region of interest" description="Disordered" evidence="1">
    <location>
        <begin position="877"/>
        <end position="902"/>
    </location>
</feature>
<dbReference type="InterPro" id="IPR027417">
    <property type="entry name" value="P-loop_NTPase"/>
</dbReference>
<dbReference type="AlphaFoldDB" id="A0A165X8Q2"/>
<evidence type="ECO:0000313" key="5">
    <source>
        <dbReference type="EMBL" id="KZT31943.1"/>
    </source>
</evidence>
<evidence type="ECO:0000259" key="4">
    <source>
        <dbReference type="Pfam" id="PF09511"/>
    </source>
</evidence>
<evidence type="ECO:0000313" key="6">
    <source>
        <dbReference type="Proteomes" id="UP000076798"/>
    </source>
</evidence>
<dbReference type="Pfam" id="PF08303">
    <property type="entry name" value="tRNA_lig_kinase"/>
    <property type="match status" value="1"/>
</dbReference>
<feature type="region of interest" description="Disordered" evidence="1">
    <location>
        <begin position="209"/>
        <end position="234"/>
    </location>
</feature>
<feature type="compositionally biased region" description="Low complexity" evidence="1">
    <location>
        <begin position="210"/>
        <end position="231"/>
    </location>
</feature>
<dbReference type="GO" id="GO:0006388">
    <property type="term" value="P:tRNA splicing, via endonucleolytic cleavage and ligation"/>
    <property type="evidence" value="ECO:0007669"/>
    <property type="project" value="InterPro"/>
</dbReference>
<feature type="region of interest" description="Disordered" evidence="1">
    <location>
        <begin position="660"/>
        <end position="689"/>
    </location>
</feature>
<organism evidence="5 6">
    <name type="scientific">Sistotremastrum suecicum HHB10207 ss-3</name>
    <dbReference type="NCBI Taxonomy" id="1314776"/>
    <lineage>
        <taxon>Eukaryota</taxon>
        <taxon>Fungi</taxon>
        <taxon>Dikarya</taxon>
        <taxon>Basidiomycota</taxon>
        <taxon>Agaricomycotina</taxon>
        <taxon>Agaricomycetes</taxon>
        <taxon>Sistotremastrales</taxon>
        <taxon>Sistotremastraceae</taxon>
        <taxon>Sistotremastrum</taxon>
    </lineage>
</organism>
<feature type="region of interest" description="Disordered" evidence="1">
    <location>
        <begin position="808"/>
        <end position="830"/>
    </location>
</feature>
<dbReference type="PANTHER" id="PTHR32004:SF1">
    <property type="entry name" value="TRNA LIGASE"/>
    <property type="match status" value="1"/>
</dbReference>
<feature type="domain" description="T4 RNA ligase 1-like N-terminal" evidence="4">
    <location>
        <begin position="58"/>
        <end position="214"/>
    </location>
</feature>
<dbReference type="EMBL" id="KV428421">
    <property type="protein sequence ID" value="KZT31943.1"/>
    <property type="molecule type" value="Genomic_DNA"/>
</dbReference>
<dbReference type="Proteomes" id="UP000076798">
    <property type="component" value="Unassembled WGS sequence"/>
</dbReference>
<feature type="domain" description="tRNA ligase kinase" evidence="3">
    <location>
        <begin position="441"/>
        <end position="595"/>
    </location>
</feature>
<feature type="region of interest" description="Disordered" evidence="1">
    <location>
        <begin position="410"/>
        <end position="433"/>
    </location>
</feature>
<dbReference type="STRING" id="1314776.A0A165X8Q2"/>
<name>A0A165X8Q2_9AGAM</name>
<proteinExistence type="predicted"/>
<evidence type="ECO:0000256" key="1">
    <source>
        <dbReference type="SAM" id="MobiDB-lite"/>
    </source>
</evidence>
<evidence type="ECO:0008006" key="7">
    <source>
        <dbReference type="Google" id="ProtNLM"/>
    </source>
</evidence>
<dbReference type="GO" id="GO:0003972">
    <property type="term" value="F:RNA ligase (ATP) activity"/>
    <property type="evidence" value="ECO:0007669"/>
    <property type="project" value="InterPro"/>
</dbReference>
<protein>
    <recommendedName>
        <fullName evidence="7">tRNA ligase</fullName>
    </recommendedName>
</protein>
<feature type="domain" description="T4 RNA ligase 1-like N-terminal" evidence="4">
    <location>
        <begin position="235"/>
        <end position="321"/>
    </location>
</feature>
<dbReference type="Pfam" id="PF08302">
    <property type="entry name" value="tRNA_lig_CPD"/>
    <property type="match status" value="1"/>
</dbReference>
<dbReference type="InterPro" id="IPR015966">
    <property type="entry name" value="tRNA_lig_kin_fungi"/>
</dbReference>
<gene>
    <name evidence="5" type="ORF">SISSUDRAFT_1012156</name>
</gene>
<dbReference type="InterPro" id="IPR015965">
    <property type="entry name" value="tRNA_lig_PDEase"/>
</dbReference>
<dbReference type="Pfam" id="PF09511">
    <property type="entry name" value="RNA_lig_T4_1"/>
    <property type="match status" value="2"/>
</dbReference>
<evidence type="ECO:0000259" key="3">
    <source>
        <dbReference type="Pfam" id="PF08303"/>
    </source>
</evidence>
<dbReference type="GO" id="GO:0005634">
    <property type="term" value="C:nucleus"/>
    <property type="evidence" value="ECO:0007669"/>
    <property type="project" value="TreeGrafter"/>
</dbReference>
<keyword evidence="6" id="KW-1185">Reference proteome</keyword>
<dbReference type="GO" id="GO:0005524">
    <property type="term" value="F:ATP binding"/>
    <property type="evidence" value="ECO:0007669"/>
    <property type="project" value="InterPro"/>
</dbReference>
<feature type="compositionally biased region" description="Basic and acidic residues" evidence="1">
    <location>
        <begin position="660"/>
        <end position="685"/>
    </location>
</feature>
<feature type="domain" description="tRNA ligase phosphodiesterase" evidence="2">
    <location>
        <begin position="636"/>
        <end position="886"/>
    </location>
</feature>